<dbReference type="OrthoDB" id="10255543at2759"/>
<keyword evidence="2" id="KW-1015">Disulfide bond</keyword>
<evidence type="ECO:0000259" key="5">
    <source>
        <dbReference type="SMART" id="SM00329"/>
    </source>
</evidence>
<protein>
    <recommendedName>
        <fullName evidence="9">LBP / BPI / CETP family protein</fullName>
    </recommendedName>
</protein>
<dbReference type="Proteomes" id="UP000030764">
    <property type="component" value="Unassembled WGS sequence"/>
</dbReference>
<dbReference type="InterPro" id="IPR032942">
    <property type="entry name" value="BPI/LBP/Plunc"/>
</dbReference>
<dbReference type="PANTHER" id="PTHR10504">
    <property type="entry name" value="BACTERICIDAL PERMEABILITY-INCREASING BPI PROTEIN-RELATED"/>
    <property type="match status" value="1"/>
</dbReference>
<dbReference type="SUPFAM" id="SSF55394">
    <property type="entry name" value="Bactericidal permeability-increasing protein, BPI"/>
    <property type="match status" value="2"/>
</dbReference>
<dbReference type="Pfam" id="PF02886">
    <property type="entry name" value="LBP_BPI_CETP_C"/>
    <property type="match status" value="1"/>
</dbReference>
<sequence length="551" mass="61517">MRHIVGALCTLAVLTHVPTSFGLRGLREEVSSRLTTPTDAGIVIRATSKMVSAFSPLISAALKKQIPHMELGDIVSPFLHGNVNISKLRMTRFKAQDLFDCHLQDKPSQRLKVVLSGIDLDINGHLHVGSRLIQLQSSIDVWTKNVSAQLGIEFLRSNDSRMAVSVPDCVATIGKTDFRIRDAGRYTPFIPLFRKRIISDVSSGVTGRICQQAKAMVEENLKKFFDSLPILYPLSGDQNSTRPVKNDVGSALGGFLNFPGMKLTAKEREELLRQLYLNVSLVAKPEVTGNYIESMHAGEIIYAKGGQSGIRPPKLNLSTDGGDRMLYIYITDYVFNSLLLLMYRSNLVYLSFDPNTVDGFKDLLKVPCDASFCLGAAVPEFSKLYPKHKALVIYQPNRAPAVTMSSDGMQLLSDGIFALYAKFNRKMHRLFVLLVTLKVHVDLFIRDGKIHGNATINNFDTRLLKHKTRMDEDLLDILSGFTKMILQHYLNSMLANGFTVPEFGGLKLIKPKLRMISDAIVIETDTKMQEAFLRSLMGMAPSSNRRRFRVS</sequence>
<dbReference type="Gene3D" id="3.15.20.10">
    <property type="entry name" value="Bactericidal permeability-increasing protein, domain 2"/>
    <property type="match status" value="1"/>
</dbReference>
<feature type="chain" id="PRO_5010405360" description="LBP / BPI / CETP family protein" evidence="3">
    <location>
        <begin position="23"/>
        <end position="551"/>
    </location>
</feature>
<evidence type="ECO:0000256" key="3">
    <source>
        <dbReference type="SAM" id="SignalP"/>
    </source>
</evidence>
<dbReference type="AlphaFoldDB" id="A0A085NAI0"/>
<dbReference type="PANTHER" id="PTHR10504:SF131">
    <property type="entry name" value="BPI2 DOMAIN-CONTAINING PROTEIN"/>
    <property type="match status" value="1"/>
</dbReference>
<accession>A0A085NAI0</accession>
<feature type="signal peptide" evidence="3">
    <location>
        <begin position="1"/>
        <end position="22"/>
    </location>
</feature>
<evidence type="ECO:0000313" key="7">
    <source>
        <dbReference type="EMBL" id="KFD66476.1"/>
    </source>
</evidence>
<dbReference type="GO" id="GO:0008289">
    <property type="term" value="F:lipid binding"/>
    <property type="evidence" value="ECO:0007669"/>
    <property type="project" value="InterPro"/>
</dbReference>
<dbReference type="InterPro" id="IPR017943">
    <property type="entry name" value="Bactericidal_perm-incr_a/b_dom"/>
</dbReference>
<evidence type="ECO:0000313" key="6">
    <source>
        <dbReference type="EMBL" id="KFD53445.1"/>
    </source>
</evidence>
<dbReference type="InterPro" id="IPR001124">
    <property type="entry name" value="Lipid-bd_serum_glycop_C"/>
</dbReference>
<feature type="domain" description="Lipid-binding serum glycoprotein C-terminal" evidence="5">
    <location>
        <begin position="320"/>
        <end position="524"/>
    </location>
</feature>
<dbReference type="SMART" id="SM00328">
    <property type="entry name" value="BPI1"/>
    <property type="match status" value="1"/>
</dbReference>
<proteinExistence type="inferred from homology"/>
<dbReference type="InterPro" id="IPR017942">
    <property type="entry name" value="Lipid-bd_serum_glycop_N"/>
</dbReference>
<evidence type="ECO:0008006" key="9">
    <source>
        <dbReference type="Google" id="ProtNLM"/>
    </source>
</evidence>
<keyword evidence="8" id="KW-1185">Reference proteome</keyword>
<evidence type="ECO:0000313" key="8">
    <source>
        <dbReference type="Proteomes" id="UP000030764"/>
    </source>
</evidence>
<reference evidence="7 8" key="1">
    <citation type="journal article" date="2014" name="Nat. Genet.">
        <title>Genome and transcriptome of the porcine whipworm Trichuris suis.</title>
        <authorList>
            <person name="Jex A.R."/>
            <person name="Nejsum P."/>
            <person name="Schwarz E.M."/>
            <person name="Hu L."/>
            <person name="Young N.D."/>
            <person name="Hall R.S."/>
            <person name="Korhonen P.K."/>
            <person name="Liao S."/>
            <person name="Thamsborg S."/>
            <person name="Xia J."/>
            <person name="Xu P."/>
            <person name="Wang S."/>
            <person name="Scheerlinck J.P."/>
            <person name="Hofmann A."/>
            <person name="Sternberg P.W."/>
            <person name="Wang J."/>
            <person name="Gasser R.B."/>
        </authorList>
    </citation>
    <scope>NUCLEOTIDE SEQUENCE [LARGE SCALE GENOMIC DNA]</scope>
    <source>
        <strain evidence="7">DCEP-RM93F</strain>
        <strain evidence="6">DCEP-RM93M</strain>
    </source>
</reference>
<comment type="similarity">
    <text evidence="1">Belongs to the BPI/LBP/Plunc superfamily. BPI/LBP family.</text>
</comment>
<dbReference type="Pfam" id="PF01273">
    <property type="entry name" value="LBP_BPI_CETP"/>
    <property type="match status" value="1"/>
</dbReference>
<dbReference type="Proteomes" id="UP000030758">
    <property type="component" value="Unassembled WGS sequence"/>
</dbReference>
<dbReference type="EMBL" id="KL363217">
    <property type="protein sequence ID" value="KFD53445.1"/>
    <property type="molecule type" value="Genomic_DNA"/>
</dbReference>
<keyword evidence="3" id="KW-0732">Signal</keyword>
<dbReference type="EMBL" id="KL367524">
    <property type="protein sequence ID" value="KFD66476.1"/>
    <property type="molecule type" value="Genomic_DNA"/>
</dbReference>
<dbReference type="Gene3D" id="3.15.10.10">
    <property type="entry name" value="Bactericidal permeability-increasing protein, domain 1"/>
    <property type="match status" value="1"/>
</dbReference>
<dbReference type="GO" id="GO:0005615">
    <property type="term" value="C:extracellular space"/>
    <property type="evidence" value="ECO:0007669"/>
    <property type="project" value="TreeGrafter"/>
</dbReference>
<name>A0A085NAI0_9BILA</name>
<evidence type="ECO:0000256" key="1">
    <source>
        <dbReference type="ARBA" id="ARBA00007292"/>
    </source>
</evidence>
<feature type="domain" description="Lipid-binding serum glycoprotein N-terminal" evidence="4">
    <location>
        <begin position="45"/>
        <end position="305"/>
    </location>
</feature>
<evidence type="ECO:0000256" key="2">
    <source>
        <dbReference type="ARBA" id="ARBA00023157"/>
    </source>
</evidence>
<gene>
    <name evidence="6" type="ORF">M513_05709</name>
    <name evidence="7" type="ORF">M514_05709</name>
</gene>
<organism evidence="7">
    <name type="scientific">Trichuris suis</name>
    <name type="common">pig whipworm</name>
    <dbReference type="NCBI Taxonomy" id="68888"/>
    <lineage>
        <taxon>Eukaryota</taxon>
        <taxon>Metazoa</taxon>
        <taxon>Ecdysozoa</taxon>
        <taxon>Nematoda</taxon>
        <taxon>Enoplea</taxon>
        <taxon>Dorylaimia</taxon>
        <taxon>Trichinellida</taxon>
        <taxon>Trichuridae</taxon>
        <taxon>Trichuris</taxon>
    </lineage>
</organism>
<evidence type="ECO:0000259" key="4">
    <source>
        <dbReference type="SMART" id="SM00328"/>
    </source>
</evidence>
<dbReference type="SMART" id="SM00329">
    <property type="entry name" value="BPI2"/>
    <property type="match status" value="1"/>
</dbReference>